<dbReference type="SUPFAM" id="SSF51126">
    <property type="entry name" value="Pectin lyase-like"/>
    <property type="match status" value="2"/>
</dbReference>
<accession>A0ABQ9YDR8</accession>
<evidence type="ECO:0000313" key="1">
    <source>
        <dbReference type="EMBL" id="KAK2961915.1"/>
    </source>
</evidence>
<organism evidence="1 2">
    <name type="scientific">Blattamonas nauphoetae</name>
    <dbReference type="NCBI Taxonomy" id="2049346"/>
    <lineage>
        <taxon>Eukaryota</taxon>
        <taxon>Metamonada</taxon>
        <taxon>Preaxostyla</taxon>
        <taxon>Oxymonadida</taxon>
        <taxon>Blattamonas</taxon>
    </lineage>
</organism>
<evidence type="ECO:0000313" key="2">
    <source>
        <dbReference type="Proteomes" id="UP001281761"/>
    </source>
</evidence>
<reference evidence="1 2" key="1">
    <citation type="journal article" date="2022" name="bioRxiv">
        <title>Genomics of Preaxostyla Flagellates Illuminates Evolutionary Transitions and the Path Towards Mitochondrial Loss.</title>
        <authorList>
            <person name="Novak L.V.F."/>
            <person name="Treitli S.C."/>
            <person name="Pyrih J."/>
            <person name="Halakuc P."/>
            <person name="Pipaliya S.V."/>
            <person name="Vacek V."/>
            <person name="Brzon O."/>
            <person name="Soukal P."/>
            <person name="Eme L."/>
            <person name="Dacks J.B."/>
            <person name="Karnkowska A."/>
            <person name="Elias M."/>
            <person name="Hampl V."/>
        </authorList>
    </citation>
    <scope>NUCLEOTIDE SEQUENCE [LARGE SCALE GENOMIC DNA]</scope>
    <source>
        <strain evidence="1">NAU3</strain>
        <tissue evidence="1">Gut</tissue>
    </source>
</reference>
<dbReference type="InterPro" id="IPR011050">
    <property type="entry name" value="Pectin_lyase_fold/virulence"/>
</dbReference>
<proteinExistence type="predicted"/>
<sequence>MLIHLFLCARFVHAFGVHTVDLASFFSEPVHIAQNIEQPNNLIRLPNMSFYTNTIHLSDRNLVTEGTPGLFLNIFEGPKANDSLFISRNTTLTFKYLSFEAQTMQTLCLKENSYFTMQLCQIRVLEAISPFECLNSELLFDEVSFERKSPNAFSPTLVTTTSDTSKVEYRKVCLRDFRTIETEPLLSSRQVSFVSLDQSSFLNISQACSTLMPLNREAISNVSVTNSEFRSCSNDVRGGIVRDMNDGTSILCLNSTFTLSQASYQNNQAMTRITTGTTPHIFTNCTWTGCRASDSGGAIKSIKGDLSITSCNFHNNTCRNDSSAEHNGRGGAVYHLGNDIASCSIIHCNFVWNNASTVGTLDTYNATSLSVTYVNCSYSKNIGFSATALGHVTALHFQNSPDGSIISYIRNQHNYGTSTSGAIDMDAVKGSMTFSNIYVENCTAATGGAIIYSQVVGTPVFKWFSCVFFGNKATTTVGSASSGNDVRFAAVSHWNTTLASNTTFVNCFSTSAHPRIVVYFADGTAKFATHFSSSVMGGQAYDIRLPDPGLFIGFEVGQNAPLCGSTTDAKCKTLGYVGAMDKIPLTGGTVLLDPGVYEETEAFDMTDRSTTFSAYGNEVPILKILVDSSTKAAFVTKGTGSLEVSYMNFWPSTTAAVFLQNGVGKLIIHDCEFSHVSQGDGQTSTVPIVSVALIKATAGSVSLSKVTVEGITFDSGCVVSMSGSTSATLSISDSTFTSLSGLSTSSLLVLPPSTSPILEDLSFEGISSSVSGSLISEEVGVGETLRLEAWKCVECSTSGSEGGVVHASVVGGVVQIVSCSFKTCSATGIAGALFIDLSSQTGSGSLTLTSLTFGRGAEANSASTGSDIFFRIRSEQRDLLRAPQVLQYVRSATTSPRISFIGSELDEVSFEEVDEKKVGGSLLHLVNGYSSGDVFVDWEIGRDHVYCGTLLIPCKTIQNGTDNAKQEGQTELTIDVLSQTKQSSEIAIQKDIALTSYLGSRKTIDMTSDDTLVVAATLVSISELIFTVSAASFSKSVVSHQAGSLSIVGCEFKSIASSGNGAAVHAILSSSTSLKISSTTFTTCTSTGNGGALSISMTAGSFVIGSGTTFSTCSALKGNAMFVTAPDLEAVITPTSMGFLTYPIVSPCVALWTSGVSVLFDWSCAEHACCEWESNGIDVVASFDFDC</sequence>
<protein>
    <submittedName>
        <fullName evidence="1">Uncharacterized protein</fullName>
    </submittedName>
</protein>
<dbReference type="EMBL" id="JARBJD010000013">
    <property type="protein sequence ID" value="KAK2961915.1"/>
    <property type="molecule type" value="Genomic_DNA"/>
</dbReference>
<keyword evidence="2" id="KW-1185">Reference proteome</keyword>
<name>A0ABQ9YDR8_9EUKA</name>
<gene>
    <name evidence="1" type="ORF">BLNAU_2971</name>
</gene>
<comment type="caution">
    <text evidence="1">The sequence shown here is derived from an EMBL/GenBank/DDBJ whole genome shotgun (WGS) entry which is preliminary data.</text>
</comment>
<dbReference type="Proteomes" id="UP001281761">
    <property type="component" value="Unassembled WGS sequence"/>
</dbReference>